<keyword evidence="3 5" id="KW-1133">Transmembrane helix</keyword>
<dbReference type="PANTHER" id="PTHR33514:SF1">
    <property type="entry name" value="ABC TRANSPORTER PERMEASE"/>
    <property type="match status" value="1"/>
</dbReference>
<dbReference type="PANTHER" id="PTHR33514">
    <property type="entry name" value="PROTEIN ABCI12, CHLOROPLASTIC"/>
    <property type="match status" value="1"/>
</dbReference>
<dbReference type="Proteomes" id="UP000218181">
    <property type="component" value="Unassembled WGS sequence"/>
</dbReference>
<evidence type="ECO:0000256" key="4">
    <source>
        <dbReference type="ARBA" id="ARBA00023136"/>
    </source>
</evidence>
<evidence type="ECO:0000256" key="1">
    <source>
        <dbReference type="ARBA" id="ARBA00004141"/>
    </source>
</evidence>
<comment type="subcellular location">
    <subcellularLocation>
        <location evidence="1">Membrane</location>
        <topology evidence="1">Multi-pass membrane protein</topology>
    </subcellularLocation>
</comment>
<evidence type="ECO:0000256" key="3">
    <source>
        <dbReference type="ARBA" id="ARBA00022989"/>
    </source>
</evidence>
<evidence type="ECO:0000313" key="7">
    <source>
        <dbReference type="Proteomes" id="UP000218181"/>
    </source>
</evidence>
<evidence type="ECO:0000313" key="6">
    <source>
        <dbReference type="EMBL" id="PCS01614.1"/>
    </source>
</evidence>
<dbReference type="AlphaFoldDB" id="A0A2A5RQA8"/>
<feature type="transmembrane region" description="Helical" evidence="5">
    <location>
        <begin position="65"/>
        <end position="84"/>
    </location>
</feature>
<feature type="transmembrane region" description="Helical" evidence="5">
    <location>
        <begin position="113"/>
        <end position="134"/>
    </location>
</feature>
<organism evidence="6 7">
    <name type="scientific">Lactococcus fujiensis JCM 16395</name>
    <dbReference type="NCBI Taxonomy" id="1291764"/>
    <lineage>
        <taxon>Bacteria</taxon>
        <taxon>Bacillati</taxon>
        <taxon>Bacillota</taxon>
        <taxon>Bacilli</taxon>
        <taxon>Lactobacillales</taxon>
        <taxon>Streptococcaceae</taxon>
        <taxon>Lactococcus</taxon>
    </lineage>
</organism>
<proteinExistence type="predicted"/>
<dbReference type="EMBL" id="JXJU01000001">
    <property type="protein sequence ID" value="PCS01614.1"/>
    <property type="molecule type" value="Genomic_DNA"/>
</dbReference>
<dbReference type="InterPro" id="IPR003339">
    <property type="entry name" value="ABC/ECF_trnsptr_transmembrane"/>
</dbReference>
<reference evidence="6 7" key="1">
    <citation type="submission" date="2014-12" db="EMBL/GenBank/DDBJ databases">
        <title>Draft genome sequences of 10 type strains of Lactococcus.</title>
        <authorList>
            <person name="Sun Z."/>
            <person name="Zhong Z."/>
            <person name="Liu W."/>
            <person name="Zhang W."/>
            <person name="Zhang H."/>
        </authorList>
    </citation>
    <scope>NUCLEOTIDE SEQUENCE [LARGE SCALE GENOMIC DNA]</scope>
    <source>
        <strain evidence="6 7">JCM 16395</strain>
    </source>
</reference>
<name>A0A2A5RQA8_9LACT</name>
<dbReference type="RefSeq" id="WP_096817004.1">
    <property type="nucleotide sequence ID" value="NZ_JXJU01000001.1"/>
</dbReference>
<evidence type="ECO:0000256" key="5">
    <source>
        <dbReference type="SAM" id="Phobius"/>
    </source>
</evidence>
<feature type="transmembrane region" description="Helical" evidence="5">
    <location>
        <begin position="12"/>
        <end position="35"/>
    </location>
</feature>
<accession>A0A2A5RQA8</accession>
<feature type="transmembrane region" description="Helical" evidence="5">
    <location>
        <begin position="246"/>
        <end position="265"/>
    </location>
</feature>
<keyword evidence="2 5" id="KW-0812">Transmembrane</keyword>
<dbReference type="STRING" id="1291764.GCA_001311235_00017"/>
<sequence length="277" mass="31710">MAKSFGYVKRDTPIHALNGMSKLLMVLLVSISVMMTYDTRFLIAVVLLSLIMFAMAKIKFSEIRVLFIFIAVFMVINALVIFLFSPNQGTMVYGSYHLLFHMVGPYSMSAEELFYILNVVLKYFAVLPLALIFIMTTDPSEFAASLNRVGVSYKIAYSVALTLRYIPDIQRDFKNISQSQQARGIDTSKKAKLWTRIKNMTTILMPLVFTSLDRIDVITNAMELRGFGKGKKRTWYKTRKLRNADYIMIVVSILAIMISISLYAINDGRFYNPFRKL</sequence>
<keyword evidence="4 5" id="KW-0472">Membrane</keyword>
<dbReference type="Pfam" id="PF02361">
    <property type="entry name" value="CbiQ"/>
    <property type="match status" value="1"/>
</dbReference>
<evidence type="ECO:0000256" key="2">
    <source>
        <dbReference type="ARBA" id="ARBA00022692"/>
    </source>
</evidence>
<dbReference type="OrthoDB" id="8635523at2"/>
<gene>
    <name evidence="6" type="ORF">RT41_GL000378</name>
</gene>
<keyword evidence="7" id="KW-1185">Reference proteome</keyword>
<dbReference type="CDD" id="cd16914">
    <property type="entry name" value="EcfT"/>
    <property type="match status" value="1"/>
</dbReference>
<dbReference type="GO" id="GO:0005886">
    <property type="term" value="C:plasma membrane"/>
    <property type="evidence" value="ECO:0007669"/>
    <property type="project" value="TreeGrafter"/>
</dbReference>
<feature type="transmembrane region" description="Helical" evidence="5">
    <location>
        <begin position="41"/>
        <end position="58"/>
    </location>
</feature>
<comment type="caution">
    <text evidence="6">The sequence shown here is derived from an EMBL/GenBank/DDBJ whole genome shotgun (WGS) entry which is preliminary data.</text>
</comment>
<protein>
    <submittedName>
        <fullName evidence="6">Cobalt ABC transporter permease</fullName>
    </submittedName>
</protein>